<evidence type="ECO:0000313" key="1">
    <source>
        <dbReference type="EMBL" id="KAJ7526855.1"/>
    </source>
</evidence>
<organism evidence="1 2">
    <name type="scientific">Diphasiastrum complanatum</name>
    <name type="common">Issler's clubmoss</name>
    <name type="synonym">Lycopodium complanatum</name>
    <dbReference type="NCBI Taxonomy" id="34168"/>
    <lineage>
        <taxon>Eukaryota</taxon>
        <taxon>Viridiplantae</taxon>
        <taxon>Streptophyta</taxon>
        <taxon>Embryophyta</taxon>
        <taxon>Tracheophyta</taxon>
        <taxon>Lycopodiopsida</taxon>
        <taxon>Lycopodiales</taxon>
        <taxon>Lycopodiaceae</taxon>
        <taxon>Lycopodioideae</taxon>
        <taxon>Diphasiastrum</taxon>
    </lineage>
</organism>
<accession>A0ACC2BAU2</accession>
<name>A0ACC2BAU2_DIPCM</name>
<proteinExistence type="predicted"/>
<evidence type="ECO:0000313" key="2">
    <source>
        <dbReference type="Proteomes" id="UP001162992"/>
    </source>
</evidence>
<protein>
    <submittedName>
        <fullName evidence="1">Uncharacterized protein</fullName>
    </submittedName>
</protein>
<keyword evidence="2" id="KW-1185">Reference proteome</keyword>
<sequence>MGQSAANKSFVLRRVGYADSETDMFASLDSQIKCKKGPYSESTKCSNEAVGWGSKDDFVTSKGDRSLSNLYNNCWYICRYCQREFASGRALGGHMRAHGSLSFESQLSVPGNCNVDDLPDKQQASNSGGQSSNLHRRCQMKGSSSTYQDRSPSPSLHQSRRKESLSTMSRSLVKIDNESQQPKSSVDISPDTEDEASVKVNQSSELMNEIGETAASADGCVHASHTNLKNVEFCIMKDRILPPLYTLRRNPKPSKRFVDQEYYALDVVGSTTASKKSFVTSIEKARHACSECGKEFSSWKGLFGHMRCHPEREWRGIQPPIANKTSQEDKTIATVKPADSWKMKLPAISNTHDQRKQSESEFDASIAQTLSETESETDSIEAAYIKGKTECNPQSWKTRKRSKRSRSMSRSLQAVNDEAADHEVGRRNRHITPTDIKEERNMANSLVMLACAGKLSHGELARVKKKRIASYQSIDLERNSACDSSPEDGNYFKSWGNSEHEKINLRQKIKSKRMILKEAITVREENNEDVQPDENDQESDIVKYECTRCRKTFKSHQALGGHRASHKNIKGCYARAYTATRAPGSFEDDLTDEDLPRSVEDEHVRELTYNEKEKESLDMACNDSKKMDQIRQNKSNADHECSICHRTFTSGQALGGHKRCHWGGAIPSDPTGKQQELPFHQALFQSRNTREELDLNLPASLAC</sequence>
<gene>
    <name evidence="1" type="ORF">O6H91_16G025700</name>
</gene>
<dbReference type="Proteomes" id="UP001162992">
    <property type="component" value="Chromosome 16"/>
</dbReference>
<dbReference type="EMBL" id="CM055107">
    <property type="protein sequence ID" value="KAJ7526855.1"/>
    <property type="molecule type" value="Genomic_DNA"/>
</dbReference>
<comment type="caution">
    <text evidence="1">The sequence shown here is derived from an EMBL/GenBank/DDBJ whole genome shotgun (WGS) entry which is preliminary data.</text>
</comment>
<reference evidence="2" key="1">
    <citation type="journal article" date="2024" name="Proc. Natl. Acad. Sci. U.S.A.">
        <title>Extraordinary preservation of gene collinearity over three hundred million years revealed in homosporous lycophytes.</title>
        <authorList>
            <person name="Li C."/>
            <person name="Wickell D."/>
            <person name="Kuo L.Y."/>
            <person name="Chen X."/>
            <person name="Nie B."/>
            <person name="Liao X."/>
            <person name="Peng D."/>
            <person name="Ji J."/>
            <person name="Jenkins J."/>
            <person name="Williams M."/>
            <person name="Shu S."/>
            <person name="Plott C."/>
            <person name="Barry K."/>
            <person name="Rajasekar S."/>
            <person name="Grimwood J."/>
            <person name="Han X."/>
            <person name="Sun S."/>
            <person name="Hou Z."/>
            <person name="He W."/>
            <person name="Dai G."/>
            <person name="Sun C."/>
            <person name="Schmutz J."/>
            <person name="Leebens-Mack J.H."/>
            <person name="Li F.W."/>
            <person name="Wang L."/>
        </authorList>
    </citation>
    <scope>NUCLEOTIDE SEQUENCE [LARGE SCALE GENOMIC DNA]</scope>
    <source>
        <strain evidence="2">cv. PW_Plant_1</strain>
    </source>
</reference>